<dbReference type="Pfam" id="PF08495">
    <property type="entry name" value="FIST"/>
    <property type="match status" value="1"/>
</dbReference>
<name>A0A0A0C003_9CELL</name>
<dbReference type="EMBL" id="AXCZ01000056">
    <property type="protein sequence ID" value="KGM13232.1"/>
    <property type="molecule type" value="Genomic_DNA"/>
</dbReference>
<dbReference type="Proteomes" id="UP000054314">
    <property type="component" value="Unassembled WGS sequence"/>
</dbReference>
<evidence type="ECO:0000313" key="4">
    <source>
        <dbReference type="Proteomes" id="UP000054314"/>
    </source>
</evidence>
<comment type="caution">
    <text evidence="3">The sequence shown here is derived from an EMBL/GenBank/DDBJ whole genome shotgun (WGS) entry which is preliminary data.</text>
</comment>
<organism evidence="3 4">
    <name type="scientific">Cellulomonas bogoriensis 69B4 = DSM 16987</name>
    <dbReference type="NCBI Taxonomy" id="1386082"/>
    <lineage>
        <taxon>Bacteria</taxon>
        <taxon>Bacillati</taxon>
        <taxon>Actinomycetota</taxon>
        <taxon>Actinomycetes</taxon>
        <taxon>Micrococcales</taxon>
        <taxon>Cellulomonadaceae</taxon>
        <taxon>Cellulomonas</taxon>
    </lineage>
</organism>
<dbReference type="InterPro" id="IPR013702">
    <property type="entry name" value="FIST_domain_N"/>
</dbReference>
<dbReference type="AlphaFoldDB" id="A0A0A0C003"/>
<evidence type="ECO:0008006" key="5">
    <source>
        <dbReference type="Google" id="ProtNLM"/>
    </source>
</evidence>
<reference evidence="3 4" key="1">
    <citation type="submission" date="2013-08" db="EMBL/GenBank/DDBJ databases">
        <title>Genome sequencing of Cellulomonas bogoriensis 69B4.</title>
        <authorList>
            <person name="Chen F."/>
            <person name="Li Y."/>
            <person name="Wang G."/>
        </authorList>
    </citation>
    <scope>NUCLEOTIDE SEQUENCE [LARGE SCALE GENOMIC DNA]</scope>
    <source>
        <strain evidence="3 4">69B4</strain>
    </source>
</reference>
<dbReference type="PANTHER" id="PTHR40252">
    <property type="entry name" value="BLR0328 PROTEIN"/>
    <property type="match status" value="1"/>
</dbReference>
<dbReference type="SMART" id="SM00897">
    <property type="entry name" value="FIST"/>
    <property type="match status" value="1"/>
</dbReference>
<evidence type="ECO:0000313" key="3">
    <source>
        <dbReference type="EMBL" id="KGM13232.1"/>
    </source>
</evidence>
<dbReference type="PANTHER" id="PTHR40252:SF2">
    <property type="entry name" value="BLR0328 PROTEIN"/>
    <property type="match status" value="1"/>
</dbReference>
<keyword evidence="4" id="KW-1185">Reference proteome</keyword>
<gene>
    <name evidence="3" type="ORF">N869_15465</name>
</gene>
<sequence>MGVAAADGSDSAEAARRAVTEATAGRDATLVMLFVGPDLDVGAAAGAARATLPEHTRLVGCTTAGELTHEAAGSLGLVAVALGGEGLTVTTSVGMIADGARAAGQVAASALDDVDAPHRALLMLVDGTAGGRSEMVRGAYGATGASVPLVGGCAADGFVMRTTYQIIDDKVVTGAVVGIALGSPAPISVGVGHGWTRLGEPVVVTESDGQRIHKLNDQPALDYYLTAVGVPTEGPELFARLQATGLNHPLGLTRPGGEEIRAVLAIDPEERSLVCGDVPQGTLVSMMAGDVGTILDGTRSAARAAVDGLGGATPIGLLAFDCAARRAVLGEAALADERGALADVAPGVPVGGFYTAGEIARTKGSRGVHNATLVLLALA</sequence>
<dbReference type="InterPro" id="IPR019494">
    <property type="entry name" value="FIST_C"/>
</dbReference>
<evidence type="ECO:0000259" key="2">
    <source>
        <dbReference type="SMART" id="SM01204"/>
    </source>
</evidence>
<feature type="domain" description="FIST C-domain" evidence="2">
    <location>
        <begin position="220"/>
        <end position="362"/>
    </location>
</feature>
<feature type="domain" description="FIST" evidence="1">
    <location>
        <begin position="27"/>
        <end position="219"/>
    </location>
</feature>
<evidence type="ECO:0000259" key="1">
    <source>
        <dbReference type="SMART" id="SM00897"/>
    </source>
</evidence>
<dbReference type="Pfam" id="PF10442">
    <property type="entry name" value="FIST_C"/>
    <property type="match status" value="1"/>
</dbReference>
<proteinExistence type="predicted"/>
<dbReference type="SMART" id="SM01204">
    <property type="entry name" value="FIST_C"/>
    <property type="match status" value="1"/>
</dbReference>
<protein>
    <recommendedName>
        <fullName evidence="5">Histidine kinase</fullName>
    </recommendedName>
</protein>
<accession>A0A0A0C003</accession>